<dbReference type="InterPro" id="IPR036397">
    <property type="entry name" value="RNaseH_sf"/>
</dbReference>
<dbReference type="SUPFAM" id="SSF53098">
    <property type="entry name" value="Ribonuclease H-like"/>
    <property type="match status" value="1"/>
</dbReference>
<dbReference type="InterPro" id="IPR003100">
    <property type="entry name" value="PAZ_dom"/>
</dbReference>
<protein>
    <submittedName>
        <fullName evidence="5">Argonaute 3</fullName>
    </submittedName>
</protein>
<dbReference type="Proteomes" id="UP001307889">
    <property type="component" value="Chromosome 1"/>
</dbReference>
<feature type="compositionally biased region" description="Basic and acidic residues" evidence="2">
    <location>
        <begin position="98"/>
        <end position="124"/>
    </location>
</feature>
<feature type="region of interest" description="Disordered" evidence="2">
    <location>
        <begin position="93"/>
        <end position="153"/>
    </location>
</feature>
<dbReference type="InterPro" id="IPR003165">
    <property type="entry name" value="Piwi"/>
</dbReference>
<feature type="region of interest" description="Disordered" evidence="2">
    <location>
        <begin position="1"/>
        <end position="59"/>
    </location>
</feature>
<dbReference type="EMBL" id="AP028909">
    <property type="protein sequence ID" value="BES87962.1"/>
    <property type="molecule type" value="Genomic_DNA"/>
</dbReference>
<feature type="domain" description="Piwi" evidence="4">
    <location>
        <begin position="609"/>
        <end position="901"/>
    </location>
</feature>
<proteinExistence type="inferred from homology"/>
<reference evidence="5 6" key="1">
    <citation type="submission" date="2023-09" db="EMBL/GenBank/DDBJ databases">
        <title>Nesidiocoris tenuis whole genome shotgun sequence.</title>
        <authorList>
            <person name="Shibata T."/>
            <person name="Shimoda M."/>
            <person name="Kobayashi T."/>
            <person name="Uehara T."/>
        </authorList>
    </citation>
    <scope>NUCLEOTIDE SEQUENCE [LARGE SCALE GENOMIC DNA]</scope>
    <source>
        <strain evidence="5 6">Japan</strain>
    </source>
</reference>
<accession>A0ABN7A9Q9</accession>
<sequence length="915" mass="103694">MHVNRAGRGEALRNLYQKSTVNESKDEPPGTDSALASVNRPVSSGRGQLLSNHQNNQKQIPSFQERFARDVQKSNGASGSGRGNLMARLLEKNASTSNDKKCSDENRAIHKDERRNGQRLDQTKNSDSSHSSLTSLSGSDKENERKGSPIVMKGSCGETVQMVTNYIRLATEPGKGIYQYWVKFEPMVDSRNTRCRLVKQLAHIVGDARSFDGIMLFLPHLLKDKVTEEKLKLHDGSDVTVSITFVKQLLMSDREAITFYNILFKRFMHILGLTLHGRNYYDSKAAKSLPEHKMEIWPGYVTAIQEFEDGVMLCCDSSFRVLSTQTVYELMEDLQYANEYNGQHGATNSWKDSLIDAVVGQKVLTRYNNKIYTVSDVDFNSTPRNTFQTSSGEITYLDYYHRQYGIEIKDPGQPLLKSEVKMKVRGKGMTEFVDLVPELSYLSGLSERQCNDHKVMKSLAQCTRISPEKRKIALDKFVSHLNTNPEIQQIFKEWGLSLAKDSLTLPGRTLEPENIIFGNGIQIQGDLSADWGRAAGSNPVLHGIPLNSWAIIAPKRSEQVVREFVNTCNQVTYKMGIQIRHPRLLFLNDHHIGSYVRELKRLNTSEMQMVVVLLPQSRNDNYSAIKKITCIENPIPSQVIISRTIQNPKNLRSVVQKIMLQINCKLGGSLWQVQTPVKNTTVLGMDTYHDPKHESKSVGALVGSMNASISSWYCRVYLQDPKRELNDGLEMAVVGCLQQYQKRNNCLPKQFIVYRDGLGDSQLEVSSKLEIPQFARACSRFSDDYKPKLLFVVVQKRIMTRLFLKTGSTLENPPPGSVMDHTITRRDLHDFFLVSQSVRQGTVTPSHYIVIHNTTSMTPDQIQRISYKMTHLYYNWCGTVRVPAPCQYAHKLAGLVGEHLHRDPDPTLLDKLFFL</sequence>
<dbReference type="CDD" id="cd02845">
    <property type="entry name" value="PAZ_piwi_like"/>
    <property type="match status" value="1"/>
</dbReference>
<feature type="compositionally biased region" description="Low complexity" evidence="2">
    <location>
        <begin position="126"/>
        <end position="138"/>
    </location>
</feature>
<dbReference type="Gene3D" id="3.40.50.2300">
    <property type="match status" value="1"/>
</dbReference>
<evidence type="ECO:0000259" key="3">
    <source>
        <dbReference type="PROSITE" id="PS50821"/>
    </source>
</evidence>
<comment type="similarity">
    <text evidence="1">Belongs to the argonaute family.</text>
</comment>
<evidence type="ECO:0000313" key="5">
    <source>
        <dbReference type="EMBL" id="BES87962.1"/>
    </source>
</evidence>
<dbReference type="SMART" id="SM00950">
    <property type="entry name" value="Piwi"/>
    <property type="match status" value="1"/>
</dbReference>
<evidence type="ECO:0000313" key="6">
    <source>
        <dbReference type="Proteomes" id="UP001307889"/>
    </source>
</evidence>
<evidence type="ECO:0000256" key="1">
    <source>
        <dbReference type="RuleBase" id="RU361178"/>
    </source>
</evidence>
<gene>
    <name evidence="5" type="ORF">NTJ_00768</name>
</gene>
<name>A0ABN7A9Q9_9HEMI</name>
<organism evidence="5 6">
    <name type="scientific">Nesidiocoris tenuis</name>
    <dbReference type="NCBI Taxonomy" id="355587"/>
    <lineage>
        <taxon>Eukaryota</taxon>
        <taxon>Metazoa</taxon>
        <taxon>Ecdysozoa</taxon>
        <taxon>Arthropoda</taxon>
        <taxon>Hexapoda</taxon>
        <taxon>Insecta</taxon>
        <taxon>Pterygota</taxon>
        <taxon>Neoptera</taxon>
        <taxon>Paraneoptera</taxon>
        <taxon>Hemiptera</taxon>
        <taxon>Heteroptera</taxon>
        <taxon>Panheteroptera</taxon>
        <taxon>Cimicomorpha</taxon>
        <taxon>Miridae</taxon>
        <taxon>Dicyphina</taxon>
        <taxon>Nesidiocoris</taxon>
    </lineage>
</organism>
<feature type="domain" description="PAZ" evidence="3">
    <location>
        <begin position="332"/>
        <end position="444"/>
    </location>
</feature>
<dbReference type="InterPro" id="IPR036085">
    <property type="entry name" value="PAZ_dom_sf"/>
</dbReference>
<evidence type="ECO:0000256" key="2">
    <source>
        <dbReference type="SAM" id="MobiDB-lite"/>
    </source>
</evidence>
<dbReference type="InterPro" id="IPR012337">
    <property type="entry name" value="RNaseH-like_sf"/>
</dbReference>
<dbReference type="PANTHER" id="PTHR22891">
    <property type="entry name" value="EUKARYOTIC TRANSLATION INITIATION FACTOR 2C"/>
    <property type="match status" value="1"/>
</dbReference>
<dbReference type="SMART" id="SM00949">
    <property type="entry name" value="PAZ"/>
    <property type="match status" value="1"/>
</dbReference>
<feature type="compositionally biased region" description="Polar residues" evidence="2">
    <location>
        <begin position="34"/>
        <end position="59"/>
    </location>
</feature>
<evidence type="ECO:0000259" key="4">
    <source>
        <dbReference type="PROSITE" id="PS50822"/>
    </source>
</evidence>
<dbReference type="Gene3D" id="3.30.420.10">
    <property type="entry name" value="Ribonuclease H-like superfamily/Ribonuclease H"/>
    <property type="match status" value="1"/>
</dbReference>
<dbReference type="Pfam" id="PF23278">
    <property type="entry name" value="Piwi_N"/>
    <property type="match status" value="1"/>
</dbReference>
<dbReference type="Pfam" id="PF02171">
    <property type="entry name" value="Piwi"/>
    <property type="match status" value="1"/>
</dbReference>
<dbReference type="CDD" id="cd04658">
    <property type="entry name" value="Piwi_piwi-like_Euk"/>
    <property type="match status" value="1"/>
</dbReference>
<keyword evidence="6" id="KW-1185">Reference proteome</keyword>
<dbReference type="SUPFAM" id="SSF101690">
    <property type="entry name" value="PAZ domain"/>
    <property type="match status" value="1"/>
</dbReference>
<dbReference type="Gene3D" id="2.170.260.10">
    <property type="entry name" value="paz domain"/>
    <property type="match status" value="1"/>
</dbReference>
<dbReference type="PROSITE" id="PS50821">
    <property type="entry name" value="PAZ"/>
    <property type="match status" value="1"/>
</dbReference>
<dbReference type="PROSITE" id="PS50822">
    <property type="entry name" value="PIWI"/>
    <property type="match status" value="1"/>
</dbReference>
<dbReference type="Pfam" id="PF02170">
    <property type="entry name" value="PAZ"/>
    <property type="match status" value="1"/>
</dbReference>